<dbReference type="KEGG" id="cak:Caul_4350"/>
<dbReference type="Gene3D" id="1.10.10.10">
    <property type="entry name" value="Winged helix-like DNA-binding domain superfamily/Winged helix DNA-binding domain"/>
    <property type="match status" value="1"/>
</dbReference>
<dbReference type="GO" id="GO:0003700">
    <property type="term" value="F:DNA-binding transcription factor activity"/>
    <property type="evidence" value="ECO:0007669"/>
    <property type="project" value="InterPro"/>
</dbReference>
<dbReference type="InterPro" id="IPR000835">
    <property type="entry name" value="HTH_MarR-typ"/>
</dbReference>
<dbReference type="InterPro" id="IPR036388">
    <property type="entry name" value="WH-like_DNA-bd_sf"/>
</dbReference>
<dbReference type="InterPro" id="IPR036390">
    <property type="entry name" value="WH_DNA-bd_sf"/>
</dbReference>
<dbReference type="STRING" id="366602.Caul_4350"/>
<sequence length="181" mass="18816">MAGSISSGLPGGVSPGSLSGASTDPRLILREEELDGGLELLLLAEAALWAAVDTALEGEGPGLGRSHWRAAFLLRRRPGIGVQDLSKLTSLSKQAASKTLADLQRLNLAHKVAGDLDARRRPAALTVEGLAFEARVSERLRGLLGRAYRTGGLDGVAGTRRILAALAGPRQGVGLNRRGGL</sequence>
<dbReference type="HOGENOM" id="CLU_102087_1_0_5"/>
<dbReference type="Pfam" id="PF12802">
    <property type="entry name" value="MarR_2"/>
    <property type="match status" value="1"/>
</dbReference>
<proteinExistence type="predicted"/>
<dbReference type="EMBL" id="CP000927">
    <property type="protein sequence ID" value="ABZ73470.1"/>
    <property type="molecule type" value="Genomic_DNA"/>
</dbReference>
<feature type="domain" description="HTH marR-type" evidence="2">
    <location>
        <begin position="56"/>
        <end position="156"/>
    </location>
</feature>
<evidence type="ECO:0000256" key="1">
    <source>
        <dbReference type="SAM" id="MobiDB-lite"/>
    </source>
</evidence>
<accession>B0SZE1</accession>
<organism evidence="3">
    <name type="scientific">Caulobacter sp. (strain K31)</name>
    <dbReference type="NCBI Taxonomy" id="366602"/>
    <lineage>
        <taxon>Bacteria</taxon>
        <taxon>Pseudomonadati</taxon>
        <taxon>Pseudomonadota</taxon>
        <taxon>Alphaproteobacteria</taxon>
        <taxon>Caulobacterales</taxon>
        <taxon>Caulobacteraceae</taxon>
        <taxon>Caulobacter</taxon>
    </lineage>
</organism>
<name>B0SZE1_CAUSK</name>
<dbReference type="SMART" id="SM00347">
    <property type="entry name" value="HTH_MARR"/>
    <property type="match status" value="1"/>
</dbReference>
<evidence type="ECO:0000313" key="3">
    <source>
        <dbReference type="EMBL" id="ABZ73470.1"/>
    </source>
</evidence>
<reference evidence="3" key="1">
    <citation type="submission" date="2008-01" db="EMBL/GenBank/DDBJ databases">
        <title>Complete sequence of chromosome of Caulobacter sp. K31.</title>
        <authorList>
            <consortium name="US DOE Joint Genome Institute"/>
            <person name="Copeland A."/>
            <person name="Lucas S."/>
            <person name="Lapidus A."/>
            <person name="Barry K."/>
            <person name="Glavina del Rio T."/>
            <person name="Dalin E."/>
            <person name="Tice H."/>
            <person name="Pitluck S."/>
            <person name="Bruce D."/>
            <person name="Goodwin L."/>
            <person name="Thompson L.S."/>
            <person name="Brettin T."/>
            <person name="Detter J.C."/>
            <person name="Han C."/>
            <person name="Schmutz J."/>
            <person name="Larimer F."/>
            <person name="Land M."/>
            <person name="Hauser L."/>
            <person name="Kyrpides N."/>
            <person name="Kim E."/>
            <person name="Stephens C."/>
            <person name="Richardson P."/>
        </authorList>
    </citation>
    <scope>NUCLEOTIDE SEQUENCE [LARGE SCALE GENOMIC DNA]</scope>
    <source>
        <strain evidence="3">K31</strain>
    </source>
</reference>
<gene>
    <name evidence="3" type="ordered locus">Caul_4350</name>
</gene>
<dbReference type="eggNOG" id="COG1846">
    <property type="taxonomic scope" value="Bacteria"/>
</dbReference>
<protein>
    <submittedName>
        <fullName evidence="3">Transcriptional regulator, MarR family</fullName>
    </submittedName>
</protein>
<dbReference type="SUPFAM" id="SSF46785">
    <property type="entry name" value="Winged helix' DNA-binding domain"/>
    <property type="match status" value="1"/>
</dbReference>
<evidence type="ECO:0000259" key="2">
    <source>
        <dbReference type="SMART" id="SM00347"/>
    </source>
</evidence>
<dbReference type="AlphaFoldDB" id="B0SZE1"/>
<feature type="region of interest" description="Disordered" evidence="1">
    <location>
        <begin position="1"/>
        <end position="21"/>
    </location>
</feature>